<proteinExistence type="predicted"/>
<protein>
    <recommendedName>
        <fullName evidence="4">Secreted protein</fullName>
    </recommendedName>
</protein>
<sequence>MPSRQKPKNAPRIFFQVNIRRMKLFFVAPPLAVPPFAATLAAARPPPVEPPDASVGVAVAVAVPPPDERLGAARRPPRWRARLSSARPMARSAPPL</sequence>
<dbReference type="EMBL" id="AP018448">
    <property type="protein sequence ID" value="BBC33257.1"/>
    <property type="molecule type" value="Genomic_DNA"/>
</dbReference>
<name>A0ABM7FB74_9ACTN</name>
<reference evidence="2 3" key="1">
    <citation type="journal article" date="2010" name="ChemBioChem">
        <title>Cloning and characterization of the biosynthetic gene cluster of 16-membered macrolide antibiotic FD-891: involvement of a dual functional cytochrome P450 monooxygenase catalyzing epoxidation and hydroxylation.</title>
        <authorList>
            <person name="Kudo F."/>
            <person name="Motegi A."/>
            <person name="Mizoue K."/>
            <person name="Eguchi T."/>
        </authorList>
    </citation>
    <scope>NUCLEOTIDE SEQUENCE [LARGE SCALE GENOMIC DNA]</scope>
    <source>
        <strain evidence="2 3">A-8890</strain>
    </source>
</reference>
<evidence type="ECO:0000256" key="1">
    <source>
        <dbReference type="SAM" id="MobiDB-lite"/>
    </source>
</evidence>
<gene>
    <name evidence="2" type="ORF">SGFS_045510</name>
</gene>
<evidence type="ECO:0008006" key="4">
    <source>
        <dbReference type="Google" id="ProtNLM"/>
    </source>
</evidence>
<evidence type="ECO:0000313" key="3">
    <source>
        <dbReference type="Proteomes" id="UP001321542"/>
    </source>
</evidence>
<dbReference type="Proteomes" id="UP001321542">
    <property type="component" value="Chromosome"/>
</dbReference>
<feature type="region of interest" description="Disordered" evidence="1">
    <location>
        <begin position="67"/>
        <end position="96"/>
    </location>
</feature>
<accession>A0ABM7FB74</accession>
<evidence type="ECO:0000313" key="2">
    <source>
        <dbReference type="EMBL" id="BBC33257.1"/>
    </source>
</evidence>
<organism evidence="2 3">
    <name type="scientific">Streptomyces graminofaciens</name>
    <dbReference type="NCBI Taxonomy" id="68212"/>
    <lineage>
        <taxon>Bacteria</taxon>
        <taxon>Bacillati</taxon>
        <taxon>Actinomycetota</taxon>
        <taxon>Actinomycetes</taxon>
        <taxon>Kitasatosporales</taxon>
        <taxon>Streptomycetaceae</taxon>
        <taxon>Streptomyces</taxon>
    </lineage>
</organism>
<keyword evidence="3" id="KW-1185">Reference proteome</keyword>
<reference evidence="2 3" key="2">
    <citation type="journal article" date="2023" name="ChemBioChem">
        <title>Acyltransferase Domain Exchange between Two Independent Type I Polyketide Synthases in the Same Producer Strain of Macrolide Antibiotics.</title>
        <authorList>
            <person name="Kudo F."/>
            <person name="Kishikawa K."/>
            <person name="Tsuboi K."/>
            <person name="Kido T."/>
            <person name="Usui T."/>
            <person name="Hashimoto J."/>
            <person name="Shin-Ya K."/>
            <person name="Miyanaga A."/>
            <person name="Eguchi T."/>
        </authorList>
    </citation>
    <scope>NUCLEOTIDE SEQUENCE [LARGE SCALE GENOMIC DNA]</scope>
    <source>
        <strain evidence="2 3">A-8890</strain>
    </source>
</reference>